<name>A0A426XL27_ENSVE</name>
<evidence type="ECO:0000313" key="3">
    <source>
        <dbReference type="EMBL" id="RRT40228.1"/>
    </source>
</evidence>
<proteinExistence type="predicted"/>
<reference evidence="3 4" key="1">
    <citation type="journal article" date="2014" name="Agronomy (Basel)">
        <title>A Draft Genome Sequence for Ensete ventricosum, the Drought-Tolerant Tree Against Hunger.</title>
        <authorList>
            <person name="Harrison J."/>
            <person name="Moore K.A."/>
            <person name="Paszkiewicz K."/>
            <person name="Jones T."/>
            <person name="Grant M."/>
            <person name="Ambacheew D."/>
            <person name="Muzemil S."/>
            <person name="Studholme D.J."/>
        </authorList>
    </citation>
    <scope>NUCLEOTIDE SEQUENCE [LARGE SCALE GENOMIC DNA]</scope>
</reference>
<feature type="compositionally biased region" description="Basic and acidic residues" evidence="1">
    <location>
        <begin position="121"/>
        <end position="139"/>
    </location>
</feature>
<keyword evidence="2" id="KW-1133">Transmembrane helix</keyword>
<feature type="compositionally biased region" description="Basic and acidic residues" evidence="1">
    <location>
        <begin position="77"/>
        <end position="91"/>
    </location>
</feature>
<organism evidence="3 4">
    <name type="scientific">Ensete ventricosum</name>
    <name type="common">Abyssinian banana</name>
    <name type="synonym">Musa ensete</name>
    <dbReference type="NCBI Taxonomy" id="4639"/>
    <lineage>
        <taxon>Eukaryota</taxon>
        <taxon>Viridiplantae</taxon>
        <taxon>Streptophyta</taxon>
        <taxon>Embryophyta</taxon>
        <taxon>Tracheophyta</taxon>
        <taxon>Spermatophyta</taxon>
        <taxon>Magnoliopsida</taxon>
        <taxon>Liliopsida</taxon>
        <taxon>Zingiberales</taxon>
        <taxon>Musaceae</taxon>
        <taxon>Ensete</taxon>
    </lineage>
</organism>
<evidence type="ECO:0000256" key="1">
    <source>
        <dbReference type="SAM" id="MobiDB-lite"/>
    </source>
</evidence>
<dbReference type="Proteomes" id="UP000287651">
    <property type="component" value="Unassembled WGS sequence"/>
</dbReference>
<comment type="caution">
    <text evidence="3">The sequence shown here is derived from an EMBL/GenBank/DDBJ whole genome shotgun (WGS) entry which is preliminary data.</text>
</comment>
<dbReference type="EMBL" id="AMZH03019546">
    <property type="protein sequence ID" value="RRT40228.1"/>
    <property type="molecule type" value="Genomic_DNA"/>
</dbReference>
<gene>
    <name evidence="3" type="ORF">B296_00048246</name>
</gene>
<evidence type="ECO:0000256" key="2">
    <source>
        <dbReference type="SAM" id="Phobius"/>
    </source>
</evidence>
<sequence length="285" mass="30506">MSAAAVAVACAVLRAMVEQRLPAGRAGGVGRQPLVDTPDVEPVVAPREHPDLLAVGELGETDGAVSSGDVDPGAVHRHGDPAERPLLEPRRRQPGGRLLGGLERQPPPAPQRAPHDGVQPQREDEGAEQRRQDDDHVGVERIAAARVRPGPVGRRVRIGERAQQPASGRHHATLLCGAQREHSAGEGKRCSRQSALFSISSVNAFIDVSASSTRTKHTLRPLCSSLTELPHRPHLGEPLIFRRNHLILYWTAFGVISLLALSMAAAGFSSEGAGDSSAWRKVHTF</sequence>
<keyword evidence="2" id="KW-0812">Transmembrane</keyword>
<dbReference type="AlphaFoldDB" id="A0A426XL27"/>
<protein>
    <submittedName>
        <fullName evidence="3">Uncharacterized protein</fullName>
    </submittedName>
</protein>
<keyword evidence="2" id="KW-0472">Membrane</keyword>
<accession>A0A426XL27</accession>
<feature type="region of interest" description="Disordered" evidence="1">
    <location>
        <begin position="61"/>
        <end position="140"/>
    </location>
</feature>
<evidence type="ECO:0000313" key="4">
    <source>
        <dbReference type="Proteomes" id="UP000287651"/>
    </source>
</evidence>
<feature type="transmembrane region" description="Helical" evidence="2">
    <location>
        <begin position="247"/>
        <end position="268"/>
    </location>
</feature>